<comment type="caution">
    <text evidence="2">The sequence shown here is derived from an EMBL/GenBank/DDBJ whole genome shotgun (WGS) entry which is preliminary data.</text>
</comment>
<dbReference type="Proteomes" id="UP000073492">
    <property type="component" value="Unassembled WGS sequence"/>
</dbReference>
<name>A0A139I4A6_9PEZI</name>
<keyword evidence="3" id="KW-1185">Reference proteome</keyword>
<evidence type="ECO:0000313" key="2">
    <source>
        <dbReference type="EMBL" id="KXT09558.1"/>
    </source>
</evidence>
<evidence type="ECO:0000256" key="1">
    <source>
        <dbReference type="SAM" id="Phobius"/>
    </source>
</evidence>
<keyword evidence="1" id="KW-0472">Membrane</keyword>
<evidence type="ECO:0000313" key="3">
    <source>
        <dbReference type="Proteomes" id="UP000073492"/>
    </source>
</evidence>
<dbReference type="OrthoDB" id="3501153at2759"/>
<sequence length="270" mass="30091">MPTCDAEQLSPCDDSSDEDKASLLLDEIPSRLSWSRLNKSCFLRLPKTLILSALAILCIFVWALLQLGGLITEQDMRSSVASPVHGADVSITSCGTTSIQAHTAGCSFDMFSFGWYPPECTDSELYGESVDNLFARMAGRAAFIAHPDHEAAKYLPKNLTAIQPQPQPKDDVDATGIQNVDIIANFDHHLVACTYAWQKVQRAAVRRWPLDEWSSSLTLARQCGPDLLAKWRDQELQSSNKMRRLRVWYPKCGLSKEDLQRNLYAVLDGA</sequence>
<dbReference type="PANTHER" id="PTHR35896:SF3">
    <property type="entry name" value="MAJOR FACILITATOR SUPERFAMILY TRANSPORTER"/>
    <property type="match status" value="1"/>
</dbReference>
<dbReference type="InterPro" id="IPR053008">
    <property type="entry name" value="Phomopsin_biosynth_assoc"/>
</dbReference>
<keyword evidence="1" id="KW-1133">Transmembrane helix</keyword>
<dbReference type="PANTHER" id="PTHR35896">
    <property type="entry name" value="IG-LIKE DOMAIN-CONTAINING PROTEIN"/>
    <property type="match status" value="1"/>
</dbReference>
<gene>
    <name evidence="2" type="ORF">AC579_9549</name>
</gene>
<reference evidence="2 3" key="1">
    <citation type="submission" date="2015-07" db="EMBL/GenBank/DDBJ databases">
        <title>Comparative genomics of the Sigatoka disease complex on banana suggests a link between parallel evolutionary changes in Pseudocercospora fijiensis and Pseudocercospora eumusae and increased virulence on the banana host.</title>
        <authorList>
            <person name="Chang T.-C."/>
            <person name="Salvucci A."/>
            <person name="Crous P.W."/>
            <person name="Stergiopoulos I."/>
        </authorList>
    </citation>
    <scope>NUCLEOTIDE SEQUENCE [LARGE SCALE GENOMIC DNA]</scope>
    <source>
        <strain evidence="2 3">CBS 116634</strain>
    </source>
</reference>
<protein>
    <submittedName>
        <fullName evidence="2">Uncharacterized protein</fullName>
    </submittedName>
</protein>
<dbReference type="EMBL" id="LFZO01000327">
    <property type="protein sequence ID" value="KXT09558.1"/>
    <property type="molecule type" value="Genomic_DNA"/>
</dbReference>
<accession>A0A139I4A6</accession>
<feature type="transmembrane region" description="Helical" evidence="1">
    <location>
        <begin position="49"/>
        <end position="71"/>
    </location>
</feature>
<dbReference type="AlphaFoldDB" id="A0A139I4A6"/>
<organism evidence="2 3">
    <name type="scientific">Pseudocercospora musae</name>
    <dbReference type="NCBI Taxonomy" id="113226"/>
    <lineage>
        <taxon>Eukaryota</taxon>
        <taxon>Fungi</taxon>
        <taxon>Dikarya</taxon>
        <taxon>Ascomycota</taxon>
        <taxon>Pezizomycotina</taxon>
        <taxon>Dothideomycetes</taxon>
        <taxon>Dothideomycetidae</taxon>
        <taxon>Mycosphaerellales</taxon>
        <taxon>Mycosphaerellaceae</taxon>
        <taxon>Pseudocercospora</taxon>
    </lineage>
</organism>
<proteinExistence type="predicted"/>
<keyword evidence="1" id="KW-0812">Transmembrane</keyword>